<evidence type="ECO:0000313" key="3">
    <source>
        <dbReference type="Proteomes" id="UP000664277"/>
    </source>
</evidence>
<accession>A0A8J7PB67</accession>
<name>A0A8J7PB67_9BACT</name>
<dbReference type="AlphaFoldDB" id="A0A8J7PB67"/>
<feature type="compositionally biased region" description="Polar residues" evidence="1">
    <location>
        <begin position="34"/>
        <end position="45"/>
    </location>
</feature>
<feature type="region of interest" description="Disordered" evidence="1">
    <location>
        <begin position="25"/>
        <end position="45"/>
    </location>
</feature>
<sequence>MAHRVDKTTAASALPQPGGAEILRAKKQEKEETNSTVFDGSSASK</sequence>
<gene>
    <name evidence="2" type="ORF">J0M35_12945</name>
</gene>
<reference evidence="2" key="1">
    <citation type="submission" date="2021-02" db="EMBL/GenBank/DDBJ databases">
        <title>Genome-Resolved Metagenomics of a Microbial Community Performing Photosynthetic Biological Nutrient Removal.</title>
        <authorList>
            <person name="Mcdaniel E.A."/>
        </authorList>
    </citation>
    <scope>NUCLEOTIDE SEQUENCE</scope>
    <source>
        <strain evidence="2">UWPOB_OBS1</strain>
    </source>
</reference>
<evidence type="ECO:0000313" key="2">
    <source>
        <dbReference type="EMBL" id="MBN8661267.1"/>
    </source>
</evidence>
<feature type="region of interest" description="Disordered" evidence="1">
    <location>
        <begin position="1"/>
        <end position="20"/>
    </location>
</feature>
<dbReference type="EMBL" id="JAFLCK010000018">
    <property type="protein sequence ID" value="MBN8661267.1"/>
    <property type="molecule type" value="Genomic_DNA"/>
</dbReference>
<proteinExistence type="predicted"/>
<organism evidence="2 3">
    <name type="scientific">Candidatus Obscuribacter phosphatis</name>
    <dbReference type="NCBI Taxonomy" id="1906157"/>
    <lineage>
        <taxon>Bacteria</taxon>
        <taxon>Bacillati</taxon>
        <taxon>Candidatus Melainabacteria</taxon>
        <taxon>Candidatus Obscuribacterales</taxon>
        <taxon>Candidatus Obscuribacteraceae</taxon>
        <taxon>Candidatus Obscuribacter</taxon>
    </lineage>
</organism>
<evidence type="ECO:0000256" key="1">
    <source>
        <dbReference type="SAM" id="MobiDB-lite"/>
    </source>
</evidence>
<comment type="caution">
    <text evidence="2">The sequence shown here is derived from an EMBL/GenBank/DDBJ whole genome shotgun (WGS) entry which is preliminary data.</text>
</comment>
<protein>
    <submittedName>
        <fullName evidence="2">Uncharacterized protein</fullName>
    </submittedName>
</protein>
<dbReference type="Proteomes" id="UP000664277">
    <property type="component" value="Unassembled WGS sequence"/>
</dbReference>